<evidence type="ECO:0008006" key="4">
    <source>
        <dbReference type="Google" id="ProtNLM"/>
    </source>
</evidence>
<feature type="transmembrane region" description="Helical" evidence="1">
    <location>
        <begin position="100"/>
        <end position="122"/>
    </location>
</feature>
<sequence>MAHAAVPVGHHGSRTSRAWAVPLTLGVAYGFYAGFLRRTGRDVNWGDVLFGVVCGVIVAALAFALGRIQQSLSHELRAAAYATLFGGAMGYLYSQTGESVLKSCGMGLILGGAMFVSAFYVFHTRE</sequence>
<feature type="transmembrane region" description="Helical" evidence="1">
    <location>
        <begin position="78"/>
        <end position="94"/>
    </location>
</feature>
<reference evidence="3" key="1">
    <citation type="journal article" date="2019" name="Int. J. Syst. Evol. Microbiol.">
        <title>The Global Catalogue of Microorganisms (GCM) 10K type strain sequencing project: providing services to taxonomists for standard genome sequencing and annotation.</title>
        <authorList>
            <consortium name="The Broad Institute Genomics Platform"/>
            <consortium name="The Broad Institute Genome Sequencing Center for Infectious Disease"/>
            <person name="Wu L."/>
            <person name="Ma J."/>
        </authorList>
    </citation>
    <scope>NUCLEOTIDE SEQUENCE [LARGE SCALE GENOMIC DNA]</scope>
    <source>
        <strain evidence="3">CGMCC 4.7139</strain>
    </source>
</reference>
<dbReference type="Proteomes" id="UP001595993">
    <property type="component" value="Unassembled WGS sequence"/>
</dbReference>
<name>A0ABV9FZY9_9ACTN</name>
<keyword evidence="1" id="KW-1133">Transmembrane helix</keyword>
<keyword evidence="1" id="KW-0472">Membrane</keyword>
<dbReference type="EMBL" id="JBHSFE010000004">
    <property type="protein sequence ID" value="MFC4606778.1"/>
    <property type="molecule type" value="Genomic_DNA"/>
</dbReference>
<organism evidence="2 3">
    <name type="scientific">Streptomyces maoxianensis</name>
    <dbReference type="NCBI Taxonomy" id="1459942"/>
    <lineage>
        <taxon>Bacteria</taxon>
        <taxon>Bacillati</taxon>
        <taxon>Actinomycetota</taxon>
        <taxon>Actinomycetes</taxon>
        <taxon>Kitasatosporales</taxon>
        <taxon>Streptomycetaceae</taxon>
        <taxon>Streptomyces</taxon>
    </lineage>
</organism>
<feature type="transmembrane region" description="Helical" evidence="1">
    <location>
        <begin position="48"/>
        <end position="66"/>
    </location>
</feature>
<feature type="transmembrane region" description="Helical" evidence="1">
    <location>
        <begin position="18"/>
        <end position="36"/>
    </location>
</feature>
<evidence type="ECO:0000313" key="3">
    <source>
        <dbReference type="Proteomes" id="UP001595993"/>
    </source>
</evidence>
<accession>A0ABV9FZY9</accession>
<proteinExistence type="predicted"/>
<evidence type="ECO:0000256" key="1">
    <source>
        <dbReference type="SAM" id="Phobius"/>
    </source>
</evidence>
<gene>
    <name evidence="2" type="ORF">ACFO9E_02895</name>
</gene>
<keyword evidence="1" id="KW-0812">Transmembrane</keyword>
<protein>
    <recommendedName>
        <fullName evidence="4">Integral membrane protein</fullName>
    </recommendedName>
</protein>
<comment type="caution">
    <text evidence="2">The sequence shown here is derived from an EMBL/GenBank/DDBJ whole genome shotgun (WGS) entry which is preliminary data.</text>
</comment>
<dbReference type="RefSeq" id="WP_381191290.1">
    <property type="nucleotide sequence ID" value="NZ_JBHSFE010000004.1"/>
</dbReference>
<evidence type="ECO:0000313" key="2">
    <source>
        <dbReference type="EMBL" id="MFC4606778.1"/>
    </source>
</evidence>
<keyword evidence="3" id="KW-1185">Reference proteome</keyword>